<reference evidence="8 9" key="1">
    <citation type="journal article" date="2016" name="Nat. Commun.">
        <title>Thousands of microbial genomes shed light on interconnected biogeochemical processes in an aquifer system.</title>
        <authorList>
            <person name="Anantharaman K."/>
            <person name="Brown C.T."/>
            <person name="Hug L.A."/>
            <person name="Sharon I."/>
            <person name="Castelle C.J."/>
            <person name="Probst A.J."/>
            <person name="Thomas B.C."/>
            <person name="Singh A."/>
            <person name="Wilkins M.J."/>
            <person name="Karaoz U."/>
            <person name="Brodie E.L."/>
            <person name="Williams K.H."/>
            <person name="Hubbard S.S."/>
            <person name="Banfield J.F."/>
        </authorList>
    </citation>
    <scope>NUCLEOTIDE SEQUENCE [LARGE SCALE GENOMIC DNA]</scope>
</reference>
<dbReference type="GO" id="GO:0022625">
    <property type="term" value="C:cytosolic large ribosomal subunit"/>
    <property type="evidence" value="ECO:0007669"/>
    <property type="project" value="TreeGrafter"/>
</dbReference>
<dbReference type="GO" id="GO:0006412">
    <property type="term" value="P:translation"/>
    <property type="evidence" value="ECO:0007669"/>
    <property type="project" value="UniProtKB-UniRule"/>
</dbReference>
<accession>A0A1F5Z4G5</accession>
<dbReference type="FunFam" id="2.40.30.10:FF:000004">
    <property type="entry name" value="50S ribosomal protein L3"/>
    <property type="match status" value="1"/>
</dbReference>
<evidence type="ECO:0000313" key="8">
    <source>
        <dbReference type="EMBL" id="OGG07340.1"/>
    </source>
</evidence>
<evidence type="ECO:0000256" key="7">
    <source>
        <dbReference type="SAM" id="MobiDB-lite"/>
    </source>
</evidence>
<evidence type="ECO:0000313" key="9">
    <source>
        <dbReference type="Proteomes" id="UP000178681"/>
    </source>
</evidence>
<organism evidence="8 9">
    <name type="scientific">Candidatus Gottesmanbacteria bacterium RIFCSPHIGHO2_01_FULL_42_12</name>
    <dbReference type="NCBI Taxonomy" id="1798377"/>
    <lineage>
        <taxon>Bacteria</taxon>
        <taxon>Candidatus Gottesmaniibacteriota</taxon>
    </lineage>
</organism>
<keyword evidence="3" id="KW-0694">RNA-binding</keyword>
<comment type="similarity">
    <text evidence="1">Belongs to the universal ribosomal protein uL3 family.</text>
</comment>
<evidence type="ECO:0000256" key="2">
    <source>
        <dbReference type="ARBA" id="ARBA00022730"/>
    </source>
</evidence>
<comment type="caution">
    <text evidence="8">The sequence shown here is derived from an EMBL/GenBank/DDBJ whole genome shotgun (WGS) entry which is preliminary data.</text>
</comment>
<evidence type="ECO:0000256" key="3">
    <source>
        <dbReference type="ARBA" id="ARBA00022884"/>
    </source>
</evidence>
<dbReference type="GO" id="GO:0003735">
    <property type="term" value="F:structural constituent of ribosome"/>
    <property type="evidence" value="ECO:0007669"/>
    <property type="project" value="UniProtKB-UniRule"/>
</dbReference>
<dbReference type="PANTHER" id="PTHR11229">
    <property type="entry name" value="50S RIBOSOMAL PROTEIN L3"/>
    <property type="match status" value="1"/>
</dbReference>
<dbReference type="SUPFAM" id="SSF50447">
    <property type="entry name" value="Translation proteins"/>
    <property type="match status" value="1"/>
</dbReference>
<dbReference type="Gene3D" id="2.40.30.10">
    <property type="entry name" value="Translation factors"/>
    <property type="match status" value="1"/>
</dbReference>
<dbReference type="NCBIfam" id="TIGR03625">
    <property type="entry name" value="L3_bact"/>
    <property type="match status" value="1"/>
</dbReference>
<protein>
    <recommendedName>
        <fullName evidence="6">50S ribosomal protein L3</fullName>
    </recommendedName>
</protein>
<gene>
    <name evidence="8" type="ORF">A2872_03795</name>
</gene>
<dbReference type="InterPro" id="IPR009000">
    <property type="entry name" value="Transl_B-barrel_sf"/>
</dbReference>
<feature type="region of interest" description="Disordered" evidence="7">
    <location>
        <begin position="110"/>
        <end position="139"/>
    </location>
</feature>
<dbReference type="AlphaFoldDB" id="A0A1F5Z4G5"/>
<dbReference type="Pfam" id="PF00297">
    <property type="entry name" value="Ribosomal_L3"/>
    <property type="match status" value="1"/>
</dbReference>
<keyword evidence="5" id="KW-0687">Ribonucleoprotein</keyword>
<dbReference type="PANTHER" id="PTHR11229:SF16">
    <property type="entry name" value="LARGE RIBOSOMAL SUBUNIT PROTEIN UL3C"/>
    <property type="match status" value="1"/>
</dbReference>
<dbReference type="EMBL" id="MFJG01000008">
    <property type="protein sequence ID" value="OGG07340.1"/>
    <property type="molecule type" value="Genomic_DNA"/>
</dbReference>
<name>A0A1F5Z4G5_9BACT</name>
<dbReference type="STRING" id="1798377.A2872_03795"/>
<keyword evidence="4 8" id="KW-0689">Ribosomal protein</keyword>
<dbReference type="Proteomes" id="UP000178681">
    <property type="component" value="Unassembled WGS sequence"/>
</dbReference>
<dbReference type="InterPro" id="IPR019927">
    <property type="entry name" value="Ribosomal_uL3_bac/org-type"/>
</dbReference>
<evidence type="ECO:0000256" key="6">
    <source>
        <dbReference type="NCBIfam" id="TIGR03625"/>
    </source>
</evidence>
<evidence type="ECO:0000256" key="1">
    <source>
        <dbReference type="ARBA" id="ARBA00006540"/>
    </source>
</evidence>
<dbReference type="GO" id="GO:0019843">
    <property type="term" value="F:rRNA binding"/>
    <property type="evidence" value="ECO:0007669"/>
    <property type="project" value="UniProtKB-KW"/>
</dbReference>
<dbReference type="InterPro" id="IPR000597">
    <property type="entry name" value="Ribosomal_uL3"/>
</dbReference>
<keyword evidence="2" id="KW-0699">rRNA-binding</keyword>
<evidence type="ECO:0000256" key="5">
    <source>
        <dbReference type="ARBA" id="ARBA00023274"/>
    </source>
</evidence>
<sequence length="192" mass="21004">MDTFYGFKLKQDQSYTPEGVRIPVTYIKVDPNVVIGKSLVAIGHKKNISKPWSGMLTNLTEKITPQFIKKLDTDKNVGEKIQISDVFISGDMIKVTGISKGKGFAGGVKRHGFKGGPKTHGQSDRQRAPGSIGQTTTPGRVYKGKRMAGHMGVDQVTIRNLQVVEIKGEENLLIVRGLVPGYKNGLLKITKI</sequence>
<proteinExistence type="inferred from homology"/>
<evidence type="ECO:0000256" key="4">
    <source>
        <dbReference type="ARBA" id="ARBA00022980"/>
    </source>
</evidence>